<dbReference type="EMBL" id="MU274918">
    <property type="protein sequence ID" value="KAI0087295.1"/>
    <property type="molecule type" value="Genomic_DNA"/>
</dbReference>
<evidence type="ECO:0000313" key="2">
    <source>
        <dbReference type="Proteomes" id="UP001055072"/>
    </source>
</evidence>
<organism evidence="1 2">
    <name type="scientific">Irpex rosettiformis</name>
    <dbReference type="NCBI Taxonomy" id="378272"/>
    <lineage>
        <taxon>Eukaryota</taxon>
        <taxon>Fungi</taxon>
        <taxon>Dikarya</taxon>
        <taxon>Basidiomycota</taxon>
        <taxon>Agaricomycotina</taxon>
        <taxon>Agaricomycetes</taxon>
        <taxon>Polyporales</taxon>
        <taxon>Irpicaceae</taxon>
        <taxon>Irpex</taxon>
    </lineage>
</organism>
<comment type="caution">
    <text evidence="1">The sequence shown here is derived from an EMBL/GenBank/DDBJ whole genome shotgun (WGS) entry which is preliminary data.</text>
</comment>
<gene>
    <name evidence="1" type="ORF">BDY19DRAFT_954939</name>
</gene>
<protein>
    <submittedName>
        <fullName evidence="1">Sodium/calcium exchanger protein-domain-containing protein</fullName>
    </submittedName>
</protein>
<proteinExistence type="predicted"/>
<reference evidence="1" key="1">
    <citation type="journal article" date="2021" name="Environ. Microbiol.">
        <title>Gene family expansions and transcriptome signatures uncover fungal adaptations to wood decay.</title>
        <authorList>
            <person name="Hage H."/>
            <person name="Miyauchi S."/>
            <person name="Viragh M."/>
            <person name="Drula E."/>
            <person name="Min B."/>
            <person name="Chaduli D."/>
            <person name="Navarro D."/>
            <person name="Favel A."/>
            <person name="Norest M."/>
            <person name="Lesage-Meessen L."/>
            <person name="Balint B."/>
            <person name="Merenyi Z."/>
            <person name="de Eugenio L."/>
            <person name="Morin E."/>
            <person name="Martinez A.T."/>
            <person name="Baldrian P."/>
            <person name="Stursova M."/>
            <person name="Martinez M.J."/>
            <person name="Novotny C."/>
            <person name="Magnuson J.K."/>
            <person name="Spatafora J.W."/>
            <person name="Maurice S."/>
            <person name="Pangilinan J."/>
            <person name="Andreopoulos W."/>
            <person name="LaButti K."/>
            <person name="Hundley H."/>
            <person name="Na H."/>
            <person name="Kuo A."/>
            <person name="Barry K."/>
            <person name="Lipzen A."/>
            <person name="Henrissat B."/>
            <person name="Riley R."/>
            <person name="Ahrendt S."/>
            <person name="Nagy L.G."/>
            <person name="Grigoriev I.V."/>
            <person name="Martin F."/>
            <person name="Rosso M.N."/>
        </authorList>
    </citation>
    <scope>NUCLEOTIDE SEQUENCE</scope>
    <source>
        <strain evidence="1">CBS 384.51</strain>
    </source>
</reference>
<sequence>MPDLDEPKLKKGLLFWRRPRPVRQPSTHNSQYPSQNRLQRTLRRVWTTNMTPETPVGEAPGFFKSAATIIFSSWLNLLLFCIPVSWALHFVWQKDTTNTQDTIIFVFSFLSIIPLAKLLAFATDELSLRVGQTLAGLLNATLGNAVELIVSIIALIKCELQIVQSSLVGSVLSNLLLVLGMCFFAGGMRYSEQGFGISAVQIQSSLLILSVVAVLLPAAFHFVAGAQIDDSREGPEILSVSHGASIILLVVYISYLVFQLFSHTQLYDEEHASVNKVKSTPYPKKPSKEKMNDLEQGAKNATATASALSDVQLTVRSTGTANGDVKGNATVGEVIISSTMSTEATHVENGDSGHTEEEKEEPQMSLQSAIIFLIVVTVLVAVTAEFLVSSIDGLTDGGHISKEFVGVILLPIVGNAAEHVTAVTVSVRDKLDLSLGVAVGSSIQIALFVIPFIVTLGWMIGKPLTLLFDPFESIVLFLSVIVVNYTVQDGKSNWLEGAILMCLYVILAVVFWYYPGTDVANNFNLPGCPG</sequence>
<accession>A0ACB8TZW6</accession>
<name>A0ACB8TZW6_9APHY</name>
<evidence type="ECO:0000313" key="1">
    <source>
        <dbReference type="EMBL" id="KAI0087295.1"/>
    </source>
</evidence>
<dbReference type="Proteomes" id="UP001055072">
    <property type="component" value="Unassembled WGS sequence"/>
</dbReference>
<keyword evidence="2" id="KW-1185">Reference proteome</keyword>